<sequence>MACHREVVHHDENNQERPVTPTASSRSRRAGGRADRPAARTAAARRPVAAGSSGDVRAVEGPR</sequence>
<keyword evidence="3" id="KW-1185">Reference proteome</keyword>
<reference evidence="2 3" key="1">
    <citation type="submission" date="2020-06" db="EMBL/GenBank/DDBJ databases">
        <title>Genome mining for natural products.</title>
        <authorList>
            <person name="Zhang B."/>
            <person name="Shi J."/>
            <person name="Ge H."/>
        </authorList>
    </citation>
    <scope>NUCLEOTIDE SEQUENCE [LARGE SCALE GENOMIC DNA]</scope>
    <source>
        <strain evidence="2 3">NA00687</strain>
    </source>
</reference>
<accession>A0A7H8N3Y6</accession>
<organism evidence="2 3">
    <name type="scientific">Streptomyces buecherae</name>
    <dbReference type="NCBI Taxonomy" id="2763006"/>
    <lineage>
        <taxon>Bacteria</taxon>
        <taxon>Bacillati</taxon>
        <taxon>Actinomycetota</taxon>
        <taxon>Actinomycetes</taxon>
        <taxon>Kitasatosporales</taxon>
        <taxon>Streptomycetaceae</taxon>
        <taxon>Streptomyces</taxon>
    </lineage>
</organism>
<feature type="compositionally biased region" description="Low complexity" evidence="1">
    <location>
        <begin position="39"/>
        <end position="54"/>
    </location>
</feature>
<evidence type="ECO:0000313" key="2">
    <source>
        <dbReference type="EMBL" id="QKW49041.1"/>
    </source>
</evidence>
<dbReference type="RefSeq" id="WP_176160773.1">
    <property type="nucleotide sequence ID" value="NZ_CP054929.1"/>
</dbReference>
<gene>
    <name evidence="2" type="ORF">HUT08_05215</name>
</gene>
<dbReference type="Proteomes" id="UP000509303">
    <property type="component" value="Chromosome"/>
</dbReference>
<dbReference type="AlphaFoldDB" id="A0A7H8N3Y6"/>
<feature type="region of interest" description="Disordered" evidence="1">
    <location>
        <begin position="1"/>
        <end position="63"/>
    </location>
</feature>
<dbReference type="EMBL" id="CP054929">
    <property type="protein sequence ID" value="QKW49041.1"/>
    <property type="molecule type" value="Genomic_DNA"/>
</dbReference>
<proteinExistence type="predicted"/>
<evidence type="ECO:0000256" key="1">
    <source>
        <dbReference type="SAM" id="MobiDB-lite"/>
    </source>
</evidence>
<feature type="compositionally biased region" description="Basic and acidic residues" evidence="1">
    <location>
        <begin position="1"/>
        <end position="15"/>
    </location>
</feature>
<name>A0A7H8N3Y6_9ACTN</name>
<evidence type="ECO:0000313" key="3">
    <source>
        <dbReference type="Proteomes" id="UP000509303"/>
    </source>
</evidence>
<protein>
    <submittedName>
        <fullName evidence="2">Uncharacterized protein</fullName>
    </submittedName>
</protein>